<name>F3CD80_PSESG</name>
<dbReference type="GO" id="GO:0004672">
    <property type="term" value="F:protein kinase activity"/>
    <property type="evidence" value="ECO:0007669"/>
    <property type="project" value="UniProtKB-ARBA"/>
</dbReference>
<dbReference type="PANTHER" id="PTHR43395">
    <property type="entry name" value="SENSOR HISTIDINE KINASE CHEA"/>
    <property type="match status" value="1"/>
</dbReference>
<dbReference type="Gene3D" id="1.20.120.160">
    <property type="entry name" value="HPT domain"/>
    <property type="match status" value="2"/>
</dbReference>
<feature type="modified residue" description="Phosphohistidine" evidence="2">
    <location>
        <position position="59"/>
    </location>
</feature>
<dbReference type="CDD" id="cd00088">
    <property type="entry name" value="HPT"/>
    <property type="match status" value="2"/>
</dbReference>
<dbReference type="AlphaFoldDB" id="F3CD80"/>
<evidence type="ECO:0000313" key="5">
    <source>
        <dbReference type="Proteomes" id="UP000005466"/>
    </source>
</evidence>
<comment type="caution">
    <text evidence="4">The sequence shown here is derived from an EMBL/GenBank/DDBJ whole genome shotgun (WGS) entry which is preliminary data.</text>
</comment>
<dbReference type="PANTHER" id="PTHR43395:SF10">
    <property type="entry name" value="CHEMOTAXIS PROTEIN CHEA"/>
    <property type="match status" value="1"/>
</dbReference>
<keyword evidence="1" id="KW-0902">Two-component regulatory system</keyword>
<keyword evidence="4" id="KW-0418">Kinase</keyword>
<dbReference type="Pfam" id="PF01627">
    <property type="entry name" value="Hpt"/>
    <property type="match status" value="2"/>
</dbReference>
<keyword evidence="2" id="KW-0597">Phosphoprotein</keyword>
<proteinExistence type="predicted"/>
<reference evidence="4 5" key="1">
    <citation type="journal article" date="2011" name="PLoS Pathog.">
        <title>Dynamic evolution of pathogenicity revealed by sequencing and comparative genomics of 19 Pseudomonas syringae isolates.</title>
        <authorList>
            <person name="Baltrus D.A."/>
            <person name="Nishimura M.T."/>
            <person name="Romanchuk A."/>
            <person name="Chang J.H."/>
            <person name="Mukhtar M.S."/>
            <person name="Cherkis K."/>
            <person name="Roach J."/>
            <person name="Grant S.R."/>
            <person name="Jones C.D."/>
            <person name="Dangl J.L."/>
        </authorList>
    </citation>
    <scope>NUCLEOTIDE SEQUENCE [LARGE SCALE GENOMIC DNA]</scope>
    <source>
        <strain evidence="5">race 4</strain>
    </source>
</reference>
<evidence type="ECO:0000313" key="4">
    <source>
        <dbReference type="EMBL" id="EGH17222.1"/>
    </source>
</evidence>
<sequence length="294" mass="31787">SPPSADEEAVDDELREVFLEEADEVLDALREYLPRWFASLGSGGHWDSTALTEVRRAFHTLKGSGRMVRALILSELAWSVENLLNRVLEGDVLAGLEVQQLMSEVLTLLPSVIRDFAEYAQRQRNDVDLLAARAHALANGLELPALPATGESVPVEALDPQLLEIFRQEALGHLNTLGRFLDNAEQSASPSISDAVLRALHTLKGSAHMAGVLPIAELASPLDQLVREYKANLIDIGAPELALLRSAEPLLHDGLKQLDTTPLAAIAGAAELIEAALALLNERLTVVLRESDSG</sequence>
<feature type="domain" description="HPt" evidence="3">
    <location>
        <begin position="155"/>
        <end position="258"/>
    </location>
</feature>
<dbReference type="SMART" id="SM00073">
    <property type="entry name" value="HPT"/>
    <property type="match status" value="2"/>
</dbReference>
<dbReference type="PROSITE" id="PS50894">
    <property type="entry name" value="HPT"/>
    <property type="match status" value="2"/>
</dbReference>
<dbReference type="SUPFAM" id="SSF47226">
    <property type="entry name" value="Histidine-containing phosphotransfer domain, HPT domain"/>
    <property type="match status" value="2"/>
</dbReference>
<dbReference type="InterPro" id="IPR051315">
    <property type="entry name" value="Bact_Chemotaxis_CheA"/>
</dbReference>
<organism evidence="4 5">
    <name type="scientific">Pseudomonas savastanoi pv. glycinea str. race 4</name>
    <dbReference type="NCBI Taxonomy" id="875330"/>
    <lineage>
        <taxon>Bacteria</taxon>
        <taxon>Pseudomonadati</taxon>
        <taxon>Pseudomonadota</taxon>
        <taxon>Gammaproteobacteria</taxon>
        <taxon>Pseudomonadales</taxon>
        <taxon>Pseudomonadaceae</taxon>
        <taxon>Pseudomonas</taxon>
    </lineage>
</organism>
<feature type="non-terminal residue" evidence="4">
    <location>
        <position position="294"/>
    </location>
</feature>
<feature type="modified residue" description="Phosphohistidine" evidence="2">
    <location>
        <position position="201"/>
    </location>
</feature>
<feature type="domain" description="HPt" evidence="3">
    <location>
        <begin position="7"/>
        <end position="123"/>
    </location>
</feature>
<evidence type="ECO:0000259" key="3">
    <source>
        <dbReference type="PROSITE" id="PS50894"/>
    </source>
</evidence>
<evidence type="ECO:0000256" key="1">
    <source>
        <dbReference type="ARBA" id="ARBA00023012"/>
    </source>
</evidence>
<keyword evidence="4" id="KW-0808">Transferase</keyword>
<gene>
    <name evidence="4" type="ORF">Pgy4_30035</name>
</gene>
<protein>
    <submittedName>
        <fullName evidence="4">Sensor histidine kinase/response regulator</fullName>
    </submittedName>
</protein>
<dbReference type="InterPro" id="IPR036641">
    <property type="entry name" value="HPT_dom_sf"/>
</dbReference>
<dbReference type="EMBL" id="ADWY01001600">
    <property type="protein sequence ID" value="EGH17222.1"/>
    <property type="molecule type" value="Genomic_DNA"/>
</dbReference>
<feature type="non-terminal residue" evidence="4">
    <location>
        <position position="1"/>
    </location>
</feature>
<dbReference type="InterPro" id="IPR008207">
    <property type="entry name" value="Sig_transdc_His_kin_Hpt_dom"/>
</dbReference>
<accession>F3CD80</accession>
<dbReference type="Proteomes" id="UP000005466">
    <property type="component" value="Unassembled WGS sequence"/>
</dbReference>
<dbReference type="GO" id="GO:0000160">
    <property type="term" value="P:phosphorelay signal transduction system"/>
    <property type="evidence" value="ECO:0007669"/>
    <property type="project" value="UniProtKB-KW"/>
</dbReference>
<evidence type="ECO:0000256" key="2">
    <source>
        <dbReference type="PROSITE-ProRule" id="PRU00110"/>
    </source>
</evidence>